<protein>
    <recommendedName>
        <fullName evidence="4">DUF4175 domain-containing protein</fullName>
    </recommendedName>
</protein>
<dbReference type="KEGG" id="noy:EXE57_04190"/>
<dbReference type="RefSeq" id="WP_135074294.1">
    <property type="nucleotide sequence ID" value="NZ_CP038267.1"/>
</dbReference>
<keyword evidence="1" id="KW-0812">Transmembrane</keyword>
<feature type="transmembrane region" description="Helical" evidence="1">
    <location>
        <begin position="15"/>
        <end position="33"/>
    </location>
</feature>
<accession>A0A4P7GIM6</accession>
<organism evidence="2 3">
    <name type="scientific">Nocardioides euryhalodurans</name>
    <dbReference type="NCBI Taxonomy" id="2518370"/>
    <lineage>
        <taxon>Bacteria</taxon>
        <taxon>Bacillati</taxon>
        <taxon>Actinomycetota</taxon>
        <taxon>Actinomycetes</taxon>
        <taxon>Propionibacteriales</taxon>
        <taxon>Nocardioidaceae</taxon>
        <taxon>Nocardioides</taxon>
    </lineage>
</organism>
<keyword evidence="3" id="KW-1185">Reference proteome</keyword>
<evidence type="ECO:0008006" key="4">
    <source>
        <dbReference type="Google" id="ProtNLM"/>
    </source>
</evidence>
<dbReference type="EMBL" id="CP038267">
    <property type="protein sequence ID" value="QBR91559.1"/>
    <property type="molecule type" value="Genomic_DNA"/>
</dbReference>
<dbReference type="OrthoDB" id="3790019at2"/>
<dbReference type="Proteomes" id="UP000294894">
    <property type="component" value="Chromosome"/>
</dbReference>
<sequence length="93" mass="10136">MTGIPGPRERRQASPWPFVGMIGMACVAFLIGASVLVVPWYVVALLLALWAMVLFVATAWWSLHPSWVPWLPVAVAVVWFVTVVAGTVAFGWG</sequence>
<name>A0A4P7GIM6_9ACTN</name>
<evidence type="ECO:0000313" key="2">
    <source>
        <dbReference type="EMBL" id="QBR91559.1"/>
    </source>
</evidence>
<evidence type="ECO:0000313" key="3">
    <source>
        <dbReference type="Proteomes" id="UP000294894"/>
    </source>
</evidence>
<feature type="transmembrane region" description="Helical" evidence="1">
    <location>
        <begin position="67"/>
        <end position="92"/>
    </location>
</feature>
<dbReference type="AlphaFoldDB" id="A0A4P7GIM6"/>
<gene>
    <name evidence="2" type="ORF">EXE57_04190</name>
</gene>
<evidence type="ECO:0000256" key="1">
    <source>
        <dbReference type="SAM" id="Phobius"/>
    </source>
</evidence>
<feature type="transmembrane region" description="Helical" evidence="1">
    <location>
        <begin position="40"/>
        <end position="61"/>
    </location>
</feature>
<keyword evidence="1" id="KW-0472">Membrane</keyword>
<proteinExistence type="predicted"/>
<reference evidence="2 3" key="1">
    <citation type="submission" date="2019-03" db="EMBL/GenBank/DDBJ databases">
        <title>Three New Species of Nocardioides, Nocardioides euryhalodurans sp. nov., Nocardioides seonyuensis sp. nov. and Nocardioides eburneoflavus sp. nov., Iolated from Soil.</title>
        <authorList>
            <person name="Roh S.G."/>
            <person name="Lee C."/>
            <person name="Kim M.-K."/>
            <person name="Kim S.B."/>
        </authorList>
    </citation>
    <scope>NUCLEOTIDE SEQUENCE [LARGE SCALE GENOMIC DNA]</scope>
    <source>
        <strain evidence="2 3">MMS17-SY117</strain>
    </source>
</reference>
<keyword evidence="1" id="KW-1133">Transmembrane helix</keyword>